<dbReference type="InterPro" id="IPR012617">
    <property type="entry name" value="AATF_C"/>
</dbReference>
<dbReference type="EMBL" id="KZ819328">
    <property type="protein sequence ID" value="PWN20325.1"/>
    <property type="molecule type" value="Genomic_DNA"/>
</dbReference>
<dbReference type="InterPro" id="IPR025160">
    <property type="entry name" value="AATF"/>
</dbReference>
<feature type="compositionally biased region" description="Acidic residues" evidence="3">
    <location>
        <begin position="501"/>
        <end position="511"/>
    </location>
</feature>
<evidence type="ECO:0000313" key="7">
    <source>
        <dbReference type="Proteomes" id="UP000245942"/>
    </source>
</evidence>
<feature type="compositionally biased region" description="Low complexity" evidence="3">
    <location>
        <begin position="105"/>
        <end position="119"/>
    </location>
</feature>
<gene>
    <name evidence="6" type="ORF">BCV69DRAFT_283202</name>
</gene>
<keyword evidence="7" id="KW-1185">Reference proteome</keyword>
<dbReference type="RefSeq" id="XP_025347485.1">
    <property type="nucleotide sequence ID" value="XM_025492623.1"/>
</dbReference>
<feature type="region of interest" description="Disordered" evidence="3">
    <location>
        <begin position="410"/>
        <end position="434"/>
    </location>
</feature>
<evidence type="ECO:0000259" key="5">
    <source>
        <dbReference type="Pfam" id="PF13339"/>
    </source>
</evidence>
<feature type="compositionally biased region" description="Polar residues" evidence="3">
    <location>
        <begin position="378"/>
        <end position="389"/>
    </location>
</feature>
<dbReference type="STRING" id="1684307.A0A316UBD0"/>
<dbReference type="Proteomes" id="UP000245942">
    <property type="component" value="Unassembled WGS sequence"/>
</dbReference>
<proteinExistence type="inferred from homology"/>
<dbReference type="InterPro" id="IPR039223">
    <property type="entry name" value="AATF/Bfr2"/>
</dbReference>
<dbReference type="PANTHER" id="PTHR15565">
    <property type="entry name" value="AATF PROTEIN APOPTOSIS ANTAGONIZING TRANSCRIPTION FACTOR"/>
    <property type="match status" value="1"/>
</dbReference>
<reference evidence="6 7" key="1">
    <citation type="journal article" date="2018" name="Mol. Biol. Evol.">
        <title>Broad Genomic Sampling Reveals a Smut Pathogenic Ancestry of the Fungal Clade Ustilaginomycotina.</title>
        <authorList>
            <person name="Kijpornyongpan T."/>
            <person name="Mondo S.J."/>
            <person name="Barry K."/>
            <person name="Sandor L."/>
            <person name="Lee J."/>
            <person name="Lipzen A."/>
            <person name="Pangilinan J."/>
            <person name="LaButti K."/>
            <person name="Hainaut M."/>
            <person name="Henrissat B."/>
            <person name="Grigoriev I.V."/>
            <person name="Spatafora J.W."/>
            <person name="Aime M.C."/>
        </authorList>
    </citation>
    <scope>NUCLEOTIDE SEQUENCE [LARGE SCALE GENOMIC DNA]</scope>
    <source>
        <strain evidence="6 7">MCA 4718</strain>
    </source>
</reference>
<feature type="domain" description="AATF leucine zipper-containing" evidence="5">
    <location>
        <begin position="178"/>
        <end position="315"/>
    </location>
</feature>
<feature type="compositionally biased region" description="Low complexity" evidence="3">
    <location>
        <begin position="1"/>
        <end position="13"/>
    </location>
</feature>
<comment type="similarity">
    <text evidence="1">Belongs to the AATF family.</text>
</comment>
<sequence length="526" mass="56928">MPSLLQSLSDLQDVAPADEEEQQDDSRAHYADVGPSVRRRKANLTEAEGVLGGKYEGREARLRDLDLDGQSGEGSESGSGSEDEEEESELDSDEELESEDEEIHSSAASSSSSSSSRSSPRLQPAKKSVRFDKDTQGASMSVKEANGTSSNGASRTLSSSLSSQAQLTKSLREQAREDAQKGEAIQQQLSFWQRTLENRIKVDKVIGGRGLGRVDPAAYSSLLAASDAQDEHDALTSSLLDHSALLLDTQTKLIGQQDGHDQLYEAIEKVGSKRKRAEGEEDSLAAHSQLLSLTLRFGREVLDPFTAATLNRHSTRNSGQSDNSFSATLKTFEQSLIKQIDAAMAGEGGQRLVERTRKYRGEGRRIGAPSTEGEGEAQNGNADADSSVSADTFDDSDFYASLLRSLIESSSTGGTSLGGQHASNTPLQFHARTNTKIKGIDTRASKGRKLRYEVIEKIANFMPKIANREKWSEEMRGRLIDVLPGGAAGGKRSKGEQQQEGGDEEDEEEEIQQAPLQDLGGLRLFG</sequence>
<evidence type="ECO:0000256" key="2">
    <source>
        <dbReference type="ARBA" id="ARBA00013850"/>
    </source>
</evidence>
<feature type="region of interest" description="Disordered" evidence="3">
    <location>
        <begin position="483"/>
        <end position="526"/>
    </location>
</feature>
<feature type="compositionally biased region" description="Polar residues" evidence="3">
    <location>
        <begin position="421"/>
        <end position="434"/>
    </location>
</feature>
<evidence type="ECO:0000259" key="4">
    <source>
        <dbReference type="Pfam" id="PF08164"/>
    </source>
</evidence>
<feature type="compositionally biased region" description="Basic and acidic residues" evidence="3">
    <location>
        <begin position="55"/>
        <end position="66"/>
    </location>
</feature>
<accession>A0A316UBD0</accession>
<dbReference type="PANTHER" id="PTHR15565:SF0">
    <property type="entry name" value="PROTEIN AATF"/>
    <property type="match status" value="1"/>
</dbReference>
<feature type="region of interest" description="Disordered" evidence="3">
    <location>
        <begin position="347"/>
        <end position="389"/>
    </location>
</feature>
<name>A0A316UBD0_9BASI</name>
<dbReference type="OrthoDB" id="5783963at2759"/>
<feature type="compositionally biased region" description="Acidic residues" evidence="3">
    <location>
        <begin position="81"/>
        <end position="102"/>
    </location>
</feature>
<feature type="domain" description="Apoptosis-antagonizing transcription factor C-terminal" evidence="4">
    <location>
        <begin position="399"/>
        <end position="481"/>
    </location>
</feature>
<dbReference type="Pfam" id="PF08164">
    <property type="entry name" value="TRAUB"/>
    <property type="match status" value="1"/>
</dbReference>
<dbReference type="AlphaFoldDB" id="A0A316UBD0"/>
<dbReference type="Pfam" id="PF13339">
    <property type="entry name" value="AATF-Che1"/>
    <property type="match status" value="1"/>
</dbReference>
<evidence type="ECO:0000313" key="6">
    <source>
        <dbReference type="EMBL" id="PWN20325.1"/>
    </source>
</evidence>
<dbReference type="GeneID" id="37014357"/>
<feature type="compositionally biased region" description="Basic and acidic residues" evidence="3">
    <location>
        <begin position="170"/>
        <end position="181"/>
    </location>
</feature>
<feature type="compositionally biased region" description="Low complexity" evidence="3">
    <location>
        <begin position="149"/>
        <end position="169"/>
    </location>
</feature>
<feature type="compositionally biased region" description="Basic and acidic residues" evidence="3">
    <location>
        <begin position="352"/>
        <end position="365"/>
    </location>
</feature>
<evidence type="ECO:0000256" key="1">
    <source>
        <dbReference type="ARBA" id="ARBA00008966"/>
    </source>
</evidence>
<organism evidence="6 7">
    <name type="scientific">Pseudomicrostroma glucosiphilum</name>
    <dbReference type="NCBI Taxonomy" id="1684307"/>
    <lineage>
        <taxon>Eukaryota</taxon>
        <taxon>Fungi</taxon>
        <taxon>Dikarya</taxon>
        <taxon>Basidiomycota</taxon>
        <taxon>Ustilaginomycotina</taxon>
        <taxon>Exobasidiomycetes</taxon>
        <taxon>Microstromatales</taxon>
        <taxon>Microstromatales incertae sedis</taxon>
        <taxon>Pseudomicrostroma</taxon>
    </lineage>
</organism>
<dbReference type="GO" id="GO:0005730">
    <property type="term" value="C:nucleolus"/>
    <property type="evidence" value="ECO:0007669"/>
    <property type="project" value="TreeGrafter"/>
</dbReference>
<protein>
    <recommendedName>
        <fullName evidence="2">Protein BFR2</fullName>
    </recommendedName>
</protein>
<feature type="region of interest" description="Disordered" evidence="3">
    <location>
        <begin position="1"/>
        <end position="181"/>
    </location>
</feature>
<evidence type="ECO:0000256" key="3">
    <source>
        <dbReference type="SAM" id="MobiDB-lite"/>
    </source>
</evidence>